<protein>
    <submittedName>
        <fullName evidence="1">Uncharacterized protein</fullName>
    </submittedName>
</protein>
<proteinExistence type="predicted"/>
<dbReference type="RefSeq" id="WP_006162297.1">
    <property type="nucleotide sequence ID" value="NZ_AHJE01000094.1"/>
</dbReference>
<dbReference type="Gene3D" id="3.90.226.10">
    <property type="entry name" value="2-enoyl-CoA Hydratase, Chain A, domain 1"/>
    <property type="match status" value="1"/>
</dbReference>
<dbReference type="OrthoDB" id="7266775at2"/>
<accession>H1SDT2</accession>
<evidence type="ECO:0000313" key="2">
    <source>
        <dbReference type="Proteomes" id="UP000005808"/>
    </source>
</evidence>
<gene>
    <name evidence="1" type="ORF">OR16_32089</name>
</gene>
<dbReference type="EMBL" id="AHJE01000094">
    <property type="protein sequence ID" value="EHP39359.1"/>
    <property type="molecule type" value="Genomic_DNA"/>
</dbReference>
<evidence type="ECO:0000313" key="1">
    <source>
        <dbReference type="EMBL" id="EHP39359.1"/>
    </source>
</evidence>
<dbReference type="Proteomes" id="UP000005808">
    <property type="component" value="Unassembled WGS sequence"/>
</dbReference>
<name>H1SDT2_9BURK</name>
<dbReference type="PATRIC" id="fig|1127483.3.peg.6401"/>
<dbReference type="SUPFAM" id="SSF52096">
    <property type="entry name" value="ClpP/crotonase"/>
    <property type="match status" value="1"/>
</dbReference>
<comment type="caution">
    <text evidence="1">The sequence shown here is derived from an EMBL/GenBank/DDBJ whole genome shotgun (WGS) entry which is preliminary data.</text>
</comment>
<dbReference type="InterPro" id="IPR029045">
    <property type="entry name" value="ClpP/crotonase-like_dom_sf"/>
</dbReference>
<reference evidence="1 2" key="1">
    <citation type="journal article" date="2012" name="J. Bacteriol.">
        <title>De Novo Genome Project of Cupriavidus basilensis OR16.</title>
        <authorList>
            <person name="Cserhati M."/>
            <person name="Kriszt B."/>
            <person name="Szoboszlay S."/>
            <person name="Toth A."/>
            <person name="Szabo I."/>
            <person name="Tancsics A."/>
            <person name="Nagy I."/>
            <person name="Horvath B."/>
            <person name="Nagy I."/>
            <person name="Kukolya J."/>
        </authorList>
    </citation>
    <scope>NUCLEOTIDE SEQUENCE [LARGE SCALE GENOMIC DNA]</scope>
    <source>
        <strain evidence="1 2">OR16</strain>
    </source>
</reference>
<organism evidence="1 2">
    <name type="scientific">Cupriavidus basilensis OR16</name>
    <dbReference type="NCBI Taxonomy" id="1127483"/>
    <lineage>
        <taxon>Bacteria</taxon>
        <taxon>Pseudomonadati</taxon>
        <taxon>Pseudomonadota</taxon>
        <taxon>Betaproteobacteria</taxon>
        <taxon>Burkholderiales</taxon>
        <taxon>Burkholderiaceae</taxon>
        <taxon>Cupriavidus</taxon>
    </lineage>
</organism>
<sequence length="463" mass="51260">MSSNWSTVAAHDIARAHEIVTEAHPGVLDPTDRVFQQWFTQGYQEAMELARHADSEGKALAALRFYTAGYRDGHLGVWQEGQASALPLWAGWTVQRRDGKYRVVARATDWPIEVPEIGDELVACDGRSVEDLLASKVAPFVDRRVNLEASLSRLSLHLTNEWSQEMLWEPLRLKHCEFRSAAKDVLRFELSWQASAEGFRSLTRVTPRQGIKQLQPGIYWIHASNFMLDGEDLLSFEMLLNAVRDLGDAEAVVLDARGNNGGNSMVGNRLLAALLKDAMPTSSTAKAYWRVSSVARVALEAHKAAVSQVEGPDSRTYKFMDALLSNMNAAAARHQTLVQQVSVPDDEPPEGGRPFSGKLVLVTDSYCASACLDFADSVLSIPGTVQAGSVTSADTRYMDISQVSLPSGVNMWLPLKVWKNRKRRDNEPHVPKFTFEGDLNDTVAVQAWVIDRVLPSITKISTK</sequence>
<dbReference type="AlphaFoldDB" id="H1SDT2"/>